<reference evidence="3" key="1">
    <citation type="submission" date="2022-10" db="EMBL/GenBank/DDBJ databases">
        <title>Two novel species of Flavobacterium.</title>
        <authorList>
            <person name="Liu Q."/>
            <person name="Xin Y.-H."/>
        </authorList>
    </citation>
    <scope>NUCLEOTIDE SEQUENCE</scope>
    <source>
        <strain evidence="3">LS1R47</strain>
    </source>
</reference>
<keyword evidence="1 3" id="KW-0378">Hydrolase</keyword>
<dbReference type="InterPro" id="IPR029058">
    <property type="entry name" value="AB_hydrolase_fold"/>
</dbReference>
<dbReference type="Pfam" id="PF20434">
    <property type="entry name" value="BD-FAE"/>
    <property type="match status" value="1"/>
</dbReference>
<dbReference type="Gene3D" id="3.40.50.1820">
    <property type="entry name" value="alpha/beta hydrolase"/>
    <property type="match status" value="1"/>
</dbReference>
<accession>A0A9X2ZR08</accession>
<evidence type="ECO:0000313" key="3">
    <source>
        <dbReference type="EMBL" id="MCV9933152.1"/>
    </source>
</evidence>
<feature type="domain" description="BD-FAE-like" evidence="2">
    <location>
        <begin position="73"/>
        <end position="253"/>
    </location>
</feature>
<dbReference type="Proteomes" id="UP001151133">
    <property type="component" value="Unassembled WGS sequence"/>
</dbReference>
<dbReference type="EMBL" id="JAOZEV010000009">
    <property type="protein sequence ID" value="MCV9933152.1"/>
    <property type="molecule type" value="Genomic_DNA"/>
</dbReference>
<evidence type="ECO:0000259" key="2">
    <source>
        <dbReference type="Pfam" id="PF20434"/>
    </source>
</evidence>
<keyword evidence="4" id="KW-1185">Reference proteome</keyword>
<proteinExistence type="predicted"/>
<dbReference type="RefSeq" id="WP_264287387.1">
    <property type="nucleotide sequence ID" value="NZ_JAOZEV010000009.1"/>
</dbReference>
<evidence type="ECO:0000313" key="4">
    <source>
        <dbReference type="Proteomes" id="UP001151133"/>
    </source>
</evidence>
<dbReference type="PANTHER" id="PTHR48081">
    <property type="entry name" value="AB HYDROLASE SUPERFAMILY PROTEIN C4A8.06C"/>
    <property type="match status" value="1"/>
</dbReference>
<name>A0A9X2ZR08_9FLAO</name>
<organism evidence="3 4">
    <name type="scientific">Flavobacterium frigoritolerans</name>
    <dbReference type="NCBI Taxonomy" id="2987686"/>
    <lineage>
        <taxon>Bacteria</taxon>
        <taxon>Pseudomonadati</taxon>
        <taxon>Bacteroidota</taxon>
        <taxon>Flavobacteriia</taxon>
        <taxon>Flavobacteriales</taxon>
        <taxon>Flavobacteriaceae</taxon>
        <taxon>Flavobacterium</taxon>
    </lineage>
</organism>
<evidence type="ECO:0000256" key="1">
    <source>
        <dbReference type="ARBA" id="ARBA00022801"/>
    </source>
</evidence>
<dbReference type="AlphaFoldDB" id="A0A9X2ZR08"/>
<dbReference type="GO" id="GO:0016787">
    <property type="term" value="F:hydrolase activity"/>
    <property type="evidence" value="ECO:0007669"/>
    <property type="project" value="UniProtKB-KW"/>
</dbReference>
<gene>
    <name evidence="3" type="ORF">OIU80_12735</name>
</gene>
<sequence length="312" mass="35411">MKKIFLLVFVLFMNGIKSQIPYRIDTSYTVKSTYTKLIKHYPFITIAQAKKSKEVNAIYDIVYNQEKNRALHLDAFIDKKQKINPAVIMIHGGGWKSGNKSQMQVLGQEIASKGYSCFAIEYRLSLEAKYPQAIYDVKNAIKFIKDNANRFHVDPNKIAILGCSSGGQIAALIGTTNNDLALRDTLNKSKSTATVNAIIDIDGILAFKHPESEEGEMAAFWLNGTYEENPKNWENASAVTHTNKNTPPILFINSSFGRFHAGRDDMIAILNQNKIYNEVKTIQNSPHSFWFFNPWFEETVQYTTQFLATLFK</sequence>
<dbReference type="SUPFAM" id="SSF53474">
    <property type="entry name" value="alpha/beta-Hydrolases"/>
    <property type="match status" value="1"/>
</dbReference>
<protein>
    <submittedName>
        <fullName evidence="3">Alpha/beta hydrolase</fullName>
    </submittedName>
</protein>
<comment type="caution">
    <text evidence="3">The sequence shown here is derived from an EMBL/GenBank/DDBJ whole genome shotgun (WGS) entry which is preliminary data.</text>
</comment>
<dbReference type="InterPro" id="IPR050300">
    <property type="entry name" value="GDXG_lipolytic_enzyme"/>
</dbReference>
<dbReference type="InterPro" id="IPR049492">
    <property type="entry name" value="BD-FAE-like_dom"/>
</dbReference>